<accession>A0ABN2F6R4</accession>
<reference evidence="1 2" key="1">
    <citation type="journal article" date="2019" name="Int. J. Syst. Evol. Microbiol.">
        <title>The Global Catalogue of Microorganisms (GCM) 10K type strain sequencing project: providing services to taxonomists for standard genome sequencing and annotation.</title>
        <authorList>
            <consortium name="The Broad Institute Genomics Platform"/>
            <consortium name="The Broad Institute Genome Sequencing Center for Infectious Disease"/>
            <person name="Wu L."/>
            <person name="Ma J."/>
        </authorList>
    </citation>
    <scope>NUCLEOTIDE SEQUENCE [LARGE SCALE GENOMIC DNA]</scope>
    <source>
        <strain evidence="1 2">JCM 13929</strain>
    </source>
</reference>
<evidence type="ECO:0000313" key="1">
    <source>
        <dbReference type="EMBL" id="GAA1633275.1"/>
    </source>
</evidence>
<keyword evidence="2" id="KW-1185">Reference proteome</keyword>
<evidence type="ECO:0000313" key="2">
    <source>
        <dbReference type="Proteomes" id="UP001500064"/>
    </source>
</evidence>
<name>A0ABN2F6R4_9ACTN</name>
<dbReference type="Proteomes" id="UP001500064">
    <property type="component" value="Unassembled WGS sequence"/>
</dbReference>
<protein>
    <submittedName>
        <fullName evidence="1">Uncharacterized protein</fullName>
    </submittedName>
</protein>
<dbReference type="RefSeq" id="WP_346105558.1">
    <property type="nucleotide sequence ID" value="NZ_BAAAMU010000020.1"/>
</dbReference>
<organism evidence="1 2">
    <name type="scientific">Nonomuraea maheshkhaliensis</name>
    <dbReference type="NCBI Taxonomy" id="419590"/>
    <lineage>
        <taxon>Bacteria</taxon>
        <taxon>Bacillati</taxon>
        <taxon>Actinomycetota</taxon>
        <taxon>Actinomycetes</taxon>
        <taxon>Streptosporangiales</taxon>
        <taxon>Streptosporangiaceae</taxon>
        <taxon>Nonomuraea</taxon>
    </lineage>
</organism>
<dbReference type="EMBL" id="BAAAMU010000020">
    <property type="protein sequence ID" value="GAA1633275.1"/>
    <property type="molecule type" value="Genomic_DNA"/>
</dbReference>
<sequence>MFDLAAEVDGLAAAAGVFDLAGPAVVVGLVEPVDHSGYGVAVGKVGQDGFRPIQMLVWMAPGLADVLADVWPGGGRYGYAPWLSMPVPWQSAQVWSSVMPVPLQVQQR</sequence>
<gene>
    <name evidence="1" type="ORF">GCM10009733_032790</name>
</gene>
<comment type="caution">
    <text evidence="1">The sequence shown here is derived from an EMBL/GenBank/DDBJ whole genome shotgun (WGS) entry which is preliminary data.</text>
</comment>
<proteinExistence type="predicted"/>